<dbReference type="EC" id="2.7.13.3" evidence="3"/>
<dbReference type="PROSITE" id="PS50885">
    <property type="entry name" value="HAMP"/>
    <property type="match status" value="1"/>
</dbReference>
<name>A0A932MPY5_UNCTE</name>
<dbReference type="AlphaFoldDB" id="A0A932MPY5"/>
<dbReference type="Gene3D" id="6.10.340.10">
    <property type="match status" value="1"/>
</dbReference>
<dbReference type="Pfam" id="PF19312">
    <property type="entry name" value="NtrY_N"/>
    <property type="match status" value="1"/>
</dbReference>
<evidence type="ECO:0000256" key="10">
    <source>
        <dbReference type="ARBA" id="ARBA00022840"/>
    </source>
</evidence>
<feature type="transmembrane region" description="Helical" evidence="14">
    <location>
        <begin position="301"/>
        <end position="324"/>
    </location>
</feature>
<evidence type="ECO:0000256" key="8">
    <source>
        <dbReference type="ARBA" id="ARBA00022741"/>
    </source>
</evidence>
<evidence type="ECO:0000256" key="9">
    <source>
        <dbReference type="ARBA" id="ARBA00022777"/>
    </source>
</evidence>
<keyword evidence="5" id="KW-0597">Phosphoprotein</keyword>
<reference evidence="18" key="1">
    <citation type="submission" date="2020-07" db="EMBL/GenBank/DDBJ databases">
        <title>Huge and variable diversity of episymbiotic CPR bacteria and DPANN archaea in groundwater ecosystems.</title>
        <authorList>
            <person name="He C.Y."/>
            <person name="Keren R."/>
            <person name="Whittaker M."/>
            <person name="Farag I.F."/>
            <person name="Doudna J."/>
            <person name="Cate J.H.D."/>
            <person name="Banfield J.F."/>
        </authorList>
    </citation>
    <scope>NUCLEOTIDE SEQUENCE</scope>
    <source>
        <strain evidence="18">NC_groundwater_763_Ag_S-0.2um_68_21</strain>
    </source>
</reference>
<dbReference type="InterPro" id="IPR013767">
    <property type="entry name" value="PAS_fold"/>
</dbReference>
<feature type="domain" description="HAMP" evidence="17">
    <location>
        <begin position="325"/>
        <end position="377"/>
    </location>
</feature>
<dbReference type="SUPFAM" id="SSF158472">
    <property type="entry name" value="HAMP domain-like"/>
    <property type="match status" value="1"/>
</dbReference>
<evidence type="ECO:0000256" key="11">
    <source>
        <dbReference type="ARBA" id="ARBA00022989"/>
    </source>
</evidence>
<dbReference type="SUPFAM" id="SSF55785">
    <property type="entry name" value="PYP-like sensor domain (PAS domain)"/>
    <property type="match status" value="1"/>
</dbReference>
<protein>
    <recommendedName>
        <fullName evidence="3">histidine kinase</fullName>
        <ecNumber evidence="3">2.7.13.3</ecNumber>
    </recommendedName>
</protein>
<keyword evidence="7 14" id="KW-0812">Transmembrane</keyword>
<dbReference type="InterPro" id="IPR045671">
    <property type="entry name" value="NtrY-like_N"/>
</dbReference>
<dbReference type="Gene3D" id="3.30.450.20">
    <property type="entry name" value="PAS domain"/>
    <property type="match status" value="1"/>
</dbReference>
<comment type="caution">
    <text evidence="18">The sequence shown here is derived from an EMBL/GenBank/DDBJ whole genome shotgun (WGS) entry which is preliminary data.</text>
</comment>
<comment type="subcellular location">
    <subcellularLocation>
        <location evidence="2">Cell membrane</location>
        <topology evidence="2">Multi-pass membrane protein</topology>
    </subcellularLocation>
</comment>
<feature type="domain" description="PAS" evidence="16">
    <location>
        <begin position="396"/>
        <end position="466"/>
    </location>
</feature>
<dbReference type="GO" id="GO:0005524">
    <property type="term" value="F:ATP binding"/>
    <property type="evidence" value="ECO:0007669"/>
    <property type="project" value="UniProtKB-KW"/>
</dbReference>
<evidence type="ECO:0000313" key="18">
    <source>
        <dbReference type="EMBL" id="MBI3129102.1"/>
    </source>
</evidence>
<evidence type="ECO:0000256" key="2">
    <source>
        <dbReference type="ARBA" id="ARBA00004651"/>
    </source>
</evidence>
<dbReference type="Pfam" id="PF02518">
    <property type="entry name" value="HATPase_c"/>
    <property type="match status" value="1"/>
</dbReference>
<dbReference type="InterPro" id="IPR029151">
    <property type="entry name" value="Sensor-like_sf"/>
</dbReference>
<proteinExistence type="predicted"/>
<evidence type="ECO:0000256" key="12">
    <source>
        <dbReference type="ARBA" id="ARBA00023012"/>
    </source>
</evidence>
<dbReference type="InterPro" id="IPR036097">
    <property type="entry name" value="HisK_dim/P_sf"/>
</dbReference>
<dbReference type="SMART" id="SM00304">
    <property type="entry name" value="HAMP"/>
    <property type="match status" value="1"/>
</dbReference>
<dbReference type="InterPro" id="IPR036890">
    <property type="entry name" value="HATPase_C_sf"/>
</dbReference>
<keyword evidence="12" id="KW-0902">Two-component regulatory system</keyword>
<gene>
    <name evidence="18" type="ORF">HYZ11_15965</name>
</gene>
<evidence type="ECO:0000259" key="16">
    <source>
        <dbReference type="PROSITE" id="PS50112"/>
    </source>
</evidence>
<organism evidence="18 19">
    <name type="scientific">Tectimicrobiota bacterium</name>
    <dbReference type="NCBI Taxonomy" id="2528274"/>
    <lineage>
        <taxon>Bacteria</taxon>
        <taxon>Pseudomonadati</taxon>
        <taxon>Nitrospinota/Tectimicrobiota group</taxon>
        <taxon>Candidatus Tectimicrobiota</taxon>
    </lineage>
</organism>
<sequence>MYPPTLSYDEITARRRKNILKVTLAVIGVTVLLLTAWIYFKELDPGTPLLNNVVVFALVNLNIILLMVLALLVVRNLVRLFYAARTGPGGSRLQVKLIVAFVGFTLVPSVVLFFLASGLINKSFNTIFSMKVEVALKGAFEIAQTFYRETERTVLSEAEQIAHRIEKAGWGHSSPADSWSALAERERKEMGLDAVWIFGADRKEVASARRPDLPETAVFQPHAGYLDKVMEGEPRSSVESWGEGDGVLGVYPLKAEGKVTGFVVVSKYISSRLAERVKSIFRAYEDYKELELSKNPIKASYTITFLLITLLILFAAIWFGFYVARGITVAIEKLAEGTRAVSEGDLEYRVDVQADGEVGILVDAFNRMTQELKASREKIEVASEGLRRSSAEVDRRRRYMEAMLENIGTGVVSINRRGRVTILNKAAGELLGIAPLDAVGKPFNEVFQSQHLEPIRRLLRSMRSEERESVSEQVELMMDGRVLTLRASLTLLRGAEGQRLGAVVVFDDMTALIRAQKVAAWREVAQGIAHEIKNPLTPIQLSTQRMRRKFEQGAVDFPEVFEVCTDTIVHQVQSLMELVNEFSRFARMPEPRLRPAQLGLILEEVVNLYRARKGDVSVTISIQENIPLIMADAEQLQRVFINLLENAFESIEGGGEVRVRAFSDRNQVVVEVADQGKGVPEGMKARIFSPYFSTKEHGSGLGLAICHRIVADHNGMITVRDNHPRGSIFRVNLPLTHAAAPAAERTATIG</sequence>
<feature type="transmembrane region" description="Helical" evidence="14">
    <location>
        <begin position="20"/>
        <end position="40"/>
    </location>
</feature>
<dbReference type="PROSITE" id="PS50112">
    <property type="entry name" value="PAS"/>
    <property type="match status" value="1"/>
</dbReference>
<dbReference type="Pfam" id="PF00672">
    <property type="entry name" value="HAMP"/>
    <property type="match status" value="1"/>
</dbReference>
<dbReference type="PROSITE" id="PS50109">
    <property type="entry name" value="HIS_KIN"/>
    <property type="match status" value="1"/>
</dbReference>
<dbReference type="SMART" id="SM00387">
    <property type="entry name" value="HATPase_c"/>
    <property type="match status" value="1"/>
</dbReference>
<dbReference type="InterPro" id="IPR003594">
    <property type="entry name" value="HATPase_dom"/>
</dbReference>
<evidence type="ECO:0000256" key="7">
    <source>
        <dbReference type="ARBA" id="ARBA00022692"/>
    </source>
</evidence>
<evidence type="ECO:0000259" key="17">
    <source>
        <dbReference type="PROSITE" id="PS50885"/>
    </source>
</evidence>
<dbReference type="InterPro" id="IPR000014">
    <property type="entry name" value="PAS"/>
</dbReference>
<keyword evidence="6" id="KW-0808">Transferase</keyword>
<dbReference type="Pfam" id="PF00512">
    <property type="entry name" value="HisKA"/>
    <property type="match status" value="1"/>
</dbReference>
<dbReference type="CDD" id="cd00130">
    <property type="entry name" value="PAS"/>
    <property type="match status" value="1"/>
</dbReference>
<evidence type="ECO:0000256" key="4">
    <source>
        <dbReference type="ARBA" id="ARBA00022475"/>
    </source>
</evidence>
<feature type="transmembrane region" description="Helical" evidence="14">
    <location>
        <begin position="52"/>
        <end position="74"/>
    </location>
</feature>
<evidence type="ECO:0000259" key="15">
    <source>
        <dbReference type="PROSITE" id="PS50109"/>
    </source>
</evidence>
<dbReference type="InterPro" id="IPR003660">
    <property type="entry name" value="HAMP_dom"/>
</dbReference>
<dbReference type="Proteomes" id="UP000782312">
    <property type="component" value="Unassembled WGS sequence"/>
</dbReference>
<keyword evidence="4" id="KW-1003">Cell membrane</keyword>
<dbReference type="InterPro" id="IPR004358">
    <property type="entry name" value="Sig_transdc_His_kin-like_C"/>
</dbReference>
<evidence type="ECO:0000256" key="6">
    <source>
        <dbReference type="ARBA" id="ARBA00022679"/>
    </source>
</evidence>
<dbReference type="CDD" id="cd00082">
    <property type="entry name" value="HisKA"/>
    <property type="match status" value="1"/>
</dbReference>
<dbReference type="InterPro" id="IPR017232">
    <property type="entry name" value="NtrY"/>
</dbReference>
<evidence type="ECO:0000256" key="13">
    <source>
        <dbReference type="ARBA" id="ARBA00023136"/>
    </source>
</evidence>
<dbReference type="GO" id="GO:0006355">
    <property type="term" value="P:regulation of DNA-templated transcription"/>
    <property type="evidence" value="ECO:0007669"/>
    <property type="project" value="InterPro"/>
</dbReference>
<dbReference type="SMART" id="SM00091">
    <property type="entry name" value="PAS"/>
    <property type="match status" value="1"/>
</dbReference>
<evidence type="ECO:0000313" key="19">
    <source>
        <dbReference type="Proteomes" id="UP000782312"/>
    </source>
</evidence>
<dbReference type="PANTHER" id="PTHR43065:SF42">
    <property type="entry name" value="TWO-COMPONENT SENSOR PPRA"/>
    <property type="match status" value="1"/>
</dbReference>
<comment type="catalytic activity">
    <reaction evidence="1">
        <text>ATP + protein L-histidine = ADP + protein N-phospho-L-histidine.</text>
        <dbReference type="EC" id="2.7.13.3"/>
    </reaction>
</comment>
<feature type="transmembrane region" description="Helical" evidence="14">
    <location>
        <begin position="95"/>
        <end position="120"/>
    </location>
</feature>
<dbReference type="GO" id="GO:0005886">
    <property type="term" value="C:plasma membrane"/>
    <property type="evidence" value="ECO:0007669"/>
    <property type="project" value="UniProtKB-SubCell"/>
</dbReference>
<keyword evidence="8" id="KW-0547">Nucleotide-binding</keyword>
<dbReference type="NCBIfam" id="TIGR00229">
    <property type="entry name" value="sensory_box"/>
    <property type="match status" value="1"/>
</dbReference>
<evidence type="ECO:0000256" key="5">
    <source>
        <dbReference type="ARBA" id="ARBA00022553"/>
    </source>
</evidence>
<dbReference type="SMART" id="SM00388">
    <property type="entry name" value="HisKA"/>
    <property type="match status" value="1"/>
</dbReference>
<dbReference type="PIRSF" id="PIRSF037532">
    <property type="entry name" value="STHK_NtrY"/>
    <property type="match status" value="1"/>
</dbReference>
<dbReference type="SUPFAM" id="SSF47384">
    <property type="entry name" value="Homodimeric domain of signal transducing histidine kinase"/>
    <property type="match status" value="1"/>
</dbReference>
<dbReference type="SUPFAM" id="SSF103190">
    <property type="entry name" value="Sensory domain-like"/>
    <property type="match status" value="1"/>
</dbReference>
<keyword evidence="10" id="KW-0067">ATP-binding</keyword>
<dbReference type="InterPro" id="IPR003661">
    <property type="entry name" value="HisK_dim/P_dom"/>
</dbReference>
<dbReference type="InterPro" id="IPR035965">
    <property type="entry name" value="PAS-like_dom_sf"/>
</dbReference>
<dbReference type="Gene3D" id="1.10.287.130">
    <property type="match status" value="1"/>
</dbReference>
<dbReference type="CDD" id="cd06225">
    <property type="entry name" value="HAMP"/>
    <property type="match status" value="1"/>
</dbReference>
<dbReference type="PANTHER" id="PTHR43065">
    <property type="entry name" value="SENSOR HISTIDINE KINASE"/>
    <property type="match status" value="1"/>
</dbReference>
<evidence type="ECO:0000256" key="1">
    <source>
        <dbReference type="ARBA" id="ARBA00000085"/>
    </source>
</evidence>
<evidence type="ECO:0000256" key="14">
    <source>
        <dbReference type="SAM" id="Phobius"/>
    </source>
</evidence>
<keyword evidence="13 14" id="KW-0472">Membrane</keyword>
<dbReference type="Pfam" id="PF00989">
    <property type="entry name" value="PAS"/>
    <property type="match status" value="1"/>
</dbReference>
<keyword evidence="11 14" id="KW-1133">Transmembrane helix</keyword>
<dbReference type="InterPro" id="IPR005467">
    <property type="entry name" value="His_kinase_dom"/>
</dbReference>
<dbReference type="Gene3D" id="3.30.565.10">
    <property type="entry name" value="Histidine kinase-like ATPase, C-terminal domain"/>
    <property type="match status" value="1"/>
</dbReference>
<dbReference type="PRINTS" id="PR00344">
    <property type="entry name" value="BCTRLSENSOR"/>
</dbReference>
<feature type="domain" description="Histidine kinase" evidence="15">
    <location>
        <begin position="527"/>
        <end position="737"/>
    </location>
</feature>
<dbReference type="EMBL" id="JACPUR010000038">
    <property type="protein sequence ID" value="MBI3129102.1"/>
    <property type="molecule type" value="Genomic_DNA"/>
</dbReference>
<dbReference type="GO" id="GO:0000155">
    <property type="term" value="F:phosphorelay sensor kinase activity"/>
    <property type="evidence" value="ECO:0007669"/>
    <property type="project" value="InterPro"/>
</dbReference>
<keyword evidence="9" id="KW-0418">Kinase</keyword>
<evidence type="ECO:0000256" key="3">
    <source>
        <dbReference type="ARBA" id="ARBA00012438"/>
    </source>
</evidence>
<accession>A0A932MPY5</accession>
<dbReference type="SUPFAM" id="SSF55874">
    <property type="entry name" value="ATPase domain of HSP90 chaperone/DNA topoisomerase II/histidine kinase"/>
    <property type="match status" value="1"/>
</dbReference>